<dbReference type="GO" id="GO:0035091">
    <property type="term" value="F:phosphatidylinositol binding"/>
    <property type="evidence" value="ECO:0007669"/>
    <property type="project" value="InterPro"/>
</dbReference>
<feature type="compositionally biased region" description="Basic and acidic residues" evidence="2">
    <location>
        <begin position="915"/>
        <end position="925"/>
    </location>
</feature>
<feature type="region of interest" description="Disordered" evidence="2">
    <location>
        <begin position="1135"/>
        <end position="1154"/>
    </location>
</feature>
<feature type="compositionally biased region" description="Low complexity" evidence="2">
    <location>
        <begin position="983"/>
        <end position="1000"/>
    </location>
</feature>
<evidence type="ECO:0000256" key="1">
    <source>
        <dbReference type="PROSITE-ProRule" id="PRU00047"/>
    </source>
</evidence>
<dbReference type="RefSeq" id="XP_022107516.1">
    <property type="nucleotide sequence ID" value="XM_022251824.1"/>
</dbReference>
<protein>
    <submittedName>
        <fullName evidence="5">Zinc finger CCHC domain-containing protein 2-like isoform X1</fullName>
    </submittedName>
</protein>
<dbReference type="Pfam" id="PF25479">
    <property type="entry name" value="Vts1"/>
    <property type="match status" value="1"/>
</dbReference>
<dbReference type="InterPro" id="IPR001878">
    <property type="entry name" value="Znf_CCHC"/>
</dbReference>
<feature type="region of interest" description="Disordered" evidence="2">
    <location>
        <begin position="981"/>
        <end position="1012"/>
    </location>
</feature>
<feature type="region of interest" description="Disordered" evidence="2">
    <location>
        <begin position="677"/>
        <end position="774"/>
    </location>
</feature>
<evidence type="ECO:0000256" key="2">
    <source>
        <dbReference type="SAM" id="MobiDB-lite"/>
    </source>
</evidence>
<feature type="region of interest" description="Disordered" evidence="2">
    <location>
        <begin position="372"/>
        <end position="391"/>
    </location>
</feature>
<feature type="compositionally biased region" description="Low complexity" evidence="2">
    <location>
        <begin position="1185"/>
        <end position="1199"/>
    </location>
</feature>
<dbReference type="SUPFAM" id="SSF47769">
    <property type="entry name" value="SAM/Pointed domain"/>
    <property type="match status" value="1"/>
</dbReference>
<feature type="region of interest" description="Disordered" evidence="2">
    <location>
        <begin position="1185"/>
        <end position="1219"/>
    </location>
</feature>
<feature type="compositionally biased region" description="Polar residues" evidence="2">
    <location>
        <begin position="695"/>
        <end position="721"/>
    </location>
</feature>
<dbReference type="InterPro" id="IPR058599">
    <property type="entry name" value="PHAT_Smg/ZCCHC2-like"/>
</dbReference>
<feature type="domain" description="CCHC-type" evidence="3">
    <location>
        <begin position="1423"/>
        <end position="1438"/>
    </location>
</feature>
<dbReference type="Proteomes" id="UP000694845">
    <property type="component" value="Unplaced"/>
</dbReference>
<dbReference type="InterPro" id="IPR057327">
    <property type="entry name" value="Vts1_dom"/>
</dbReference>
<dbReference type="GO" id="GO:0003676">
    <property type="term" value="F:nucleic acid binding"/>
    <property type="evidence" value="ECO:0007669"/>
    <property type="project" value="InterPro"/>
</dbReference>
<keyword evidence="4" id="KW-1185">Reference proteome</keyword>
<accession>A0A8B7ZVG6</accession>
<feature type="compositionally biased region" description="Polar residues" evidence="2">
    <location>
        <begin position="1001"/>
        <end position="1012"/>
    </location>
</feature>
<keyword evidence="1" id="KW-0479">Metal-binding</keyword>
<feature type="compositionally biased region" description="Low complexity" evidence="2">
    <location>
        <begin position="468"/>
        <end position="490"/>
    </location>
</feature>
<sequence length="1466" mass="159125">MVCKKEVINWFRDLSACRRIEFLCALMDCCGPLELRFLGTYIEDLGRRDYDRLREMELHANNVNYLSKLTNISDIRILDKVLTSLALMYSTCKDGARVLFKTLKEHTDTILNGAGEPCSETHEKVVLLAVMALNHPAFSFSEKQALRSQLYALLQAVESIAAAPSEDCDDGVNSIITGEQKEPSSQVLAAATVAQANLAESNSGDTVEEGPSCHNDSGTALESKKNCSPPDADNPVFIRNIEGKGLTRRQSDKRYEYTFVVHWLDGTVTNIRKTHGQMQDFHYKLTKLFPEEAREQKYQDRVIPCLPAGKRNFSSAHKGELAERMLPEIAEYAKQLSALPQHILQCELTCNFFRSSESSEMSAIEAGKMAGQMNPTASDKEMKSSTSPTQVYQQLPQHLQQLQLQQQQYPLLPDMEPQHLHLHYQQQLMTHSLQQQQQQHYHGQMVRQQQQSPYSQASLPPLMVQSLSQHPQPLQQQPPSIHLQQLQQQQGDMSVHHGQPQPGQQQQGAQSSKNQSHPAATSQMQQQHSVPAHYPEYYAQLDSMPTSKANQVMHQQSGKFSNQQHQQQQPLRQLQPQQQTDSGPSRRTQSDPTPPPSQPPGHHNLTALVSQMHISQHHQVNLSTPNIPPAAVSNSSNSSSSSLGVCQQGTSVTSSMVTTTAGSSSVYYQTVTSIGSVQNLSPDPITTTGSTGSSQQHFKATSSKEQTKHPNNTSAYVQNPPMSKPVLPTYTASLMPNSAHSSVSLSPSHSQAPTSQNAPSPGSRPWPAPPNSSLAQPISSMVRSYYGQLSRDNVDPLIHEWLKKQRLHKYTKFFEWKSFEQVLQLSDKEVDSWDIVQGAKGRIKSQLEQLRQKGLTGLNGMSQIMAHTPPPSYYYHGQVYPPLSSAMLSQMYASPGVGGEGTGSEGSSSSSSPRESSDENERESEGSEGSVMSSPDARSMAGVNRDSNNQQKPEQQLTAQDNNSFRAATPQVNQYGQPQMSTLLKPQGNLPPGNPQNSPQANSQAVPGSPLSNPAVGVNYNYGAVGPSPNVDQLPMGSVDLRRLIDSNQRQSDCRLTPVPTVEMATSSVKVGSGSHTSSGGGGGGPGATLARPQLQVVSHLGDLNMMGVPPPNMPPPLPSHNQMDIGANIPPQVVGIKQQQQQQQPSAQQQQPSIPGIQYSIECADSSIFKMPSIVVPDVVPTSTVSPGLSVPSSLPLTARNEGPAPTASGATTPRILPSPVNPNFPGSRAGFAPHNAPVTFGMRHGGEQYQAPTSVTYVTSMAQSPSINLANSNIYDSISNSMMYNSNNQGGYSVGNPGCTSCGCSGQCGTSGMHHGPVHHLPLQGAYPSGQVAYQNIPNFFPSNLPGMPPPSSVMPPPIPGSPRFPGPMLPFQNVPSEMAYGGNSQFGLMPHGQMYMGGMGYGHRNNHGSHTGQGGKKRTCYNCGGVGHRPAECQQLSMESITQNSLYRLNFKPVPDSNLNSDS</sequence>
<feature type="compositionally biased region" description="Low complexity" evidence="2">
    <location>
        <begin position="905"/>
        <end position="914"/>
    </location>
</feature>
<feature type="compositionally biased region" description="Polar residues" evidence="2">
    <location>
        <begin position="607"/>
        <end position="625"/>
    </location>
</feature>
<feature type="compositionally biased region" description="Low complexity" evidence="2">
    <location>
        <begin position="738"/>
        <end position="761"/>
    </location>
</feature>
<evidence type="ECO:0000313" key="5">
    <source>
        <dbReference type="RefSeq" id="XP_022107516.1"/>
    </source>
</evidence>
<feature type="compositionally biased region" description="Low complexity" evidence="2">
    <location>
        <begin position="498"/>
        <end position="510"/>
    </location>
</feature>
<dbReference type="OrthoDB" id="6361509at2759"/>
<gene>
    <name evidence="5" type="primary">LOC110988382</name>
</gene>
<feature type="compositionally biased region" description="Low complexity" evidence="2">
    <location>
        <begin position="431"/>
        <end position="451"/>
    </location>
</feature>
<reference evidence="5" key="1">
    <citation type="submission" date="2025-08" db="UniProtKB">
        <authorList>
            <consortium name="RefSeq"/>
        </authorList>
    </citation>
    <scope>IDENTIFICATION</scope>
</reference>
<name>A0A8B7ZVG6_ACAPL</name>
<dbReference type="GeneID" id="110988382"/>
<evidence type="ECO:0000313" key="4">
    <source>
        <dbReference type="Proteomes" id="UP000694845"/>
    </source>
</evidence>
<proteinExistence type="predicted"/>
<evidence type="ECO:0000259" key="3">
    <source>
        <dbReference type="PROSITE" id="PS50158"/>
    </source>
</evidence>
<feature type="region of interest" description="Disordered" evidence="2">
    <location>
        <begin position="200"/>
        <end position="234"/>
    </location>
</feature>
<dbReference type="KEGG" id="aplc:110988382"/>
<dbReference type="SUPFAM" id="SSF64268">
    <property type="entry name" value="PX domain"/>
    <property type="match status" value="1"/>
</dbReference>
<feature type="region of interest" description="Disordered" evidence="2">
    <location>
        <begin position="468"/>
        <end position="529"/>
    </location>
</feature>
<keyword evidence="1" id="KW-0863">Zinc-finger</keyword>
<dbReference type="Pfam" id="PF26034">
    <property type="entry name" value="PHAT_SMAUG"/>
    <property type="match status" value="1"/>
</dbReference>
<feature type="compositionally biased region" description="Polar residues" evidence="2">
    <location>
        <begin position="511"/>
        <end position="529"/>
    </location>
</feature>
<dbReference type="SMART" id="SM00343">
    <property type="entry name" value="ZnF_C2HC"/>
    <property type="match status" value="1"/>
</dbReference>
<feature type="compositionally biased region" description="Polar residues" evidence="2">
    <location>
        <begin position="945"/>
        <end position="958"/>
    </location>
</feature>
<feature type="region of interest" description="Disordered" evidence="2">
    <location>
        <begin position="431"/>
        <end position="454"/>
    </location>
</feature>
<feature type="region of interest" description="Disordered" evidence="2">
    <location>
        <begin position="548"/>
        <end position="646"/>
    </location>
</feature>
<feature type="compositionally biased region" description="Polar residues" evidence="2">
    <location>
        <begin position="548"/>
        <end position="562"/>
    </location>
</feature>
<feature type="compositionally biased region" description="Low complexity" evidence="2">
    <location>
        <begin position="633"/>
        <end position="642"/>
    </location>
</feature>
<dbReference type="PANTHER" id="PTHR16195:SF16">
    <property type="entry name" value="ZINC FINGER CCHC DOMAIN-CONTAINING PROTEIN 14"/>
    <property type="match status" value="1"/>
</dbReference>
<keyword evidence="1" id="KW-0862">Zinc</keyword>
<dbReference type="GO" id="GO:0008270">
    <property type="term" value="F:zinc ion binding"/>
    <property type="evidence" value="ECO:0007669"/>
    <property type="project" value="UniProtKB-KW"/>
</dbReference>
<dbReference type="InterPro" id="IPR036871">
    <property type="entry name" value="PX_dom_sf"/>
</dbReference>
<organism evidence="4 5">
    <name type="scientific">Acanthaster planci</name>
    <name type="common">Crown-of-thorns starfish</name>
    <dbReference type="NCBI Taxonomy" id="133434"/>
    <lineage>
        <taxon>Eukaryota</taxon>
        <taxon>Metazoa</taxon>
        <taxon>Echinodermata</taxon>
        <taxon>Eleutherozoa</taxon>
        <taxon>Asterozoa</taxon>
        <taxon>Asteroidea</taxon>
        <taxon>Valvatacea</taxon>
        <taxon>Valvatida</taxon>
        <taxon>Acanthasteridae</taxon>
        <taxon>Acanthaster</taxon>
    </lineage>
</organism>
<dbReference type="PANTHER" id="PTHR16195">
    <property type="entry name" value="ZINC FINGER CCHC DOMAIN CONTAINING PROTEIN"/>
    <property type="match status" value="1"/>
</dbReference>
<dbReference type="PROSITE" id="PS50158">
    <property type="entry name" value="ZF_CCHC"/>
    <property type="match status" value="1"/>
</dbReference>
<dbReference type="Gene3D" id="1.10.150.50">
    <property type="entry name" value="Transcription Factor, Ets-1"/>
    <property type="match status" value="1"/>
</dbReference>
<feature type="compositionally biased region" description="Low complexity" evidence="2">
    <location>
        <begin position="563"/>
        <end position="591"/>
    </location>
</feature>
<dbReference type="InterPro" id="IPR013761">
    <property type="entry name" value="SAM/pointed_sf"/>
</dbReference>
<feature type="region of interest" description="Disordered" evidence="2">
    <location>
        <begin position="894"/>
        <end position="958"/>
    </location>
</feature>
<dbReference type="Gene3D" id="3.30.1520.10">
    <property type="entry name" value="Phox-like domain"/>
    <property type="match status" value="1"/>
</dbReference>
<dbReference type="InterPro" id="IPR042344">
    <property type="entry name" value="ZCCHC14"/>
</dbReference>